<protein>
    <submittedName>
        <fullName evidence="1">Uncharacterized protein</fullName>
    </submittedName>
</protein>
<reference evidence="1 2" key="3">
    <citation type="journal article" date="2011" name="Nat. Chem. Biol.">
        <title>Reveromycin A biosynthesis uses RevG and RevJ for stereospecific spiroacetal formation.</title>
        <authorList>
            <person name="Takahashi S."/>
            <person name="Toyoda A."/>
            <person name="Sekiyama Y."/>
            <person name="Takagi H."/>
            <person name="Nogawa T."/>
            <person name="Uramoto M."/>
            <person name="Suzuki R."/>
            <person name="Koshino H."/>
            <person name="Kumano T."/>
            <person name="Panthee S."/>
            <person name="Dairi T."/>
            <person name="Ishikawa J."/>
            <person name="Ikeda H."/>
            <person name="Sakaki Y."/>
            <person name="Osada H."/>
        </authorList>
    </citation>
    <scope>NUCLEOTIDE SEQUENCE [LARGE SCALE GENOMIC DNA]</scope>
    <source>
        <strain evidence="1 2">SN-593</strain>
    </source>
</reference>
<reference evidence="1 2" key="4">
    <citation type="journal article" date="2020" name="Sci. Rep.">
        <title>beta-carboline chemical signals induce reveromycin production through a LuxR family regulator in Streptomyces sp. SN-593.</title>
        <authorList>
            <person name="Panthee S."/>
            <person name="Kito N."/>
            <person name="Hayashi T."/>
            <person name="Shimizu T."/>
            <person name="Ishikawa J."/>
            <person name="Hamamoto H."/>
            <person name="Osada H."/>
            <person name="Takahashi S."/>
        </authorList>
    </citation>
    <scope>NUCLEOTIDE SEQUENCE [LARGE SCALE GENOMIC DNA]</scope>
    <source>
        <strain evidence="1 2">SN-593</strain>
    </source>
</reference>
<sequence>MDQVERAIVQWVGWYDERLHSVLNHLPPVEFETRHNRSQSATNAARNRAIRQLRNSGLTLTQRTVNPALAAARAPVERGMAQLKSRQINRRSRISTNRMSVIATAVLTLERQR</sequence>
<accession>A0A7U3VMV2</accession>
<reference evidence="1 2" key="2">
    <citation type="journal article" date="2011" name="J. Antibiot.">
        <title>Furaquinocins I and J: novel polyketide isoprenoid hybrid compounds from Streptomyces reveromyceticus SN-593.</title>
        <authorList>
            <person name="Panthee S."/>
            <person name="Takahashi S."/>
            <person name="Takagi H."/>
            <person name="Nogawa T."/>
            <person name="Oowada E."/>
            <person name="Uramoto M."/>
            <person name="Osada H."/>
        </authorList>
    </citation>
    <scope>NUCLEOTIDE SEQUENCE [LARGE SCALE GENOMIC DNA]</scope>
    <source>
        <strain evidence="1 2">SN-593</strain>
    </source>
</reference>
<keyword evidence="2" id="KW-1185">Reference proteome</keyword>
<evidence type="ECO:0000313" key="1">
    <source>
        <dbReference type="EMBL" id="BBA96934.1"/>
    </source>
</evidence>
<gene>
    <name evidence="1" type="ORF">RVR_2460</name>
</gene>
<dbReference type="Proteomes" id="UP000595703">
    <property type="component" value="Chromosome"/>
</dbReference>
<evidence type="ECO:0000313" key="2">
    <source>
        <dbReference type="Proteomes" id="UP000595703"/>
    </source>
</evidence>
<name>A0A7U3VMV2_9ACTN</name>
<reference evidence="1 2" key="1">
    <citation type="journal article" date="2010" name="J. Bacteriol.">
        <title>Biochemical characterization of a novel indole prenyltransferase from Streptomyces sp. SN-593.</title>
        <authorList>
            <person name="Takahashi S."/>
            <person name="Takagi H."/>
            <person name="Toyoda A."/>
            <person name="Uramoto M."/>
            <person name="Nogawa T."/>
            <person name="Ueki M."/>
            <person name="Sakaki Y."/>
            <person name="Osada H."/>
        </authorList>
    </citation>
    <scope>NUCLEOTIDE SEQUENCE [LARGE SCALE GENOMIC DNA]</scope>
    <source>
        <strain evidence="1 2">SN-593</strain>
    </source>
</reference>
<dbReference type="AlphaFoldDB" id="A0A7U3VMV2"/>
<proteinExistence type="predicted"/>
<dbReference type="KEGG" id="arev:RVR_2460"/>
<organism evidence="1 2">
    <name type="scientific">Actinacidiphila reveromycinica</name>
    <dbReference type="NCBI Taxonomy" id="659352"/>
    <lineage>
        <taxon>Bacteria</taxon>
        <taxon>Bacillati</taxon>
        <taxon>Actinomycetota</taxon>
        <taxon>Actinomycetes</taxon>
        <taxon>Kitasatosporales</taxon>
        <taxon>Streptomycetaceae</taxon>
        <taxon>Actinacidiphila</taxon>
    </lineage>
</organism>
<dbReference type="EMBL" id="AP018365">
    <property type="protein sequence ID" value="BBA96934.1"/>
    <property type="molecule type" value="Genomic_DNA"/>
</dbReference>